<organism evidence="1 2">
    <name type="scientific">Taklimakanibacter albus</name>
    <dbReference type="NCBI Taxonomy" id="2800327"/>
    <lineage>
        <taxon>Bacteria</taxon>
        <taxon>Pseudomonadati</taxon>
        <taxon>Pseudomonadota</taxon>
        <taxon>Alphaproteobacteria</taxon>
        <taxon>Hyphomicrobiales</taxon>
        <taxon>Aestuariivirgaceae</taxon>
        <taxon>Taklimakanibacter</taxon>
    </lineage>
</organism>
<accession>A0ACC5REG3</accession>
<comment type="caution">
    <text evidence="1">The sequence shown here is derived from an EMBL/GenBank/DDBJ whole genome shotgun (WGS) entry which is preliminary data.</text>
</comment>
<dbReference type="EMBL" id="JAENHL010000008">
    <property type="protein sequence ID" value="MBK1870891.1"/>
    <property type="molecule type" value="Genomic_DNA"/>
</dbReference>
<evidence type="ECO:0000313" key="2">
    <source>
        <dbReference type="Proteomes" id="UP000616151"/>
    </source>
</evidence>
<sequence length="145" mass="14912">MPVGPPIPGPMRVIAVLALLPFPALLVLAWLSPAGLAPALLSYAALIAAMLGGAHWLVATGPYGRARIAAEGLSGLAVLAVAWLALIAPAYLGFLLLIAAFFVLILRDALAEEAAACPSWFTRWRAYIAAGAAATCVLGVFPVLI</sequence>
<reference evidence="1" key="1">
    <citation type="submission" date="2021-01" db="EMBL/GenBank/DDBJ databases">
        <authorList>
            <person name="Sun Q."/>
        </authorList>
    </citation>
    <scope>NUCLEOTIDE SEQUENCE</scope>
    <source>
        <strain evidence="1">YIM B02566</strain>
    </source>
</reference>
<protein>
    <submittedName>
        <fullName evidence="1">DUF3429 domain-containing protein</fullName>
    </submittedName>
</protein>
<dbReference type="Proteomes" id="UP000616151">
    <property type="component" value="Unassembled WGS sequence"/>
</dbReference>
<proteinExistence type="predicted"/>
<gene>
    <name evidence="1" type="ORF">JHL16_31285</name>
</gene>
<name>A0ACC5REG3_9HYPH</name>
<evidence type="ECO:0000313" key="1">
    <source>
        <dbReference type="EMBL" id="MBK1870891.1"/>
    </source>
</evidence>
<keyword evidence="2" id="KW-1185">Reference proteome</keyword>